<evidence type="ECO:0000313" key="3">
    <source>
        <dbReference type="EMBL" id="SUY48506.1"/>
    </source>
</evidence>
<accession>A0A381JDK5</accession>
<evidence type="ECO:0000259" key="2">
    <source>
        <dbReference type="Pfam" id="PF13575"/>
    </source>
</evidence>
<dbReference type="GO" id="GO:0031179">
    <property type="term" value="P:peptide modification"/>
    <property type="evidence" value="ECO:0007669"/>
    <property type="project" value="InterPro"/>
</dbReference>
<dbReference type="InterPro" id="IPR007822">
    <property type="entry name" value="LANC-like"/>
</dbReference>
<keyword evidence="1" id="KW-0472">Membrane</keyword>
<feature type="transmembrane region" description="Helical" evidence="1">
    <location>
        <begin position="688"/>
        <end position="709"/>
    </location>
</feature>
<dbReference type="Pfam" id="PF05147">
    <property type="entry name" value="LANC_like"/>
    <property type="match status" value="1"/>
</dbReference>
<sequence length="718" mass="81749">MITYMKKLYPELMHSDFEEYITPLLDSVSCLPVYCSDYIKNAELNENQELYPYHNPCMIIARNIWDSVWNTELNKYILDLQAFRKDSCELLSQLAFSYLIRCFAEHIKTIPGHYGSPGDIYKYYTHELMSSGFREFSSTYAVAWGRCNNLLKNKMNAIKDAVRLTQEHRSELEAEFDISHASLIVSMKADGDTHNNGSAVTIITFECGKKVVLKPRSVSGELAYANLVHELNSFIHPKMLSLRVIDYGNYGFTSFIESENKECDMFQAGRLACLMYFLNATDMHCSNILWTNEGPLPIDLETLFHPPRVRKGIPESKKSAYRALETSVYGTGVLPIILSSKTNSGSVDVGFTGTRDENSEIPFKIFNIIDGFSSNIKVVWKKQNIDNKLSRDKELESFVYSRCDQIVDGFADLFKQMFRQKDRFVKAVLESFRNVKLRYIHNMTYRYEQLLRCLVDAEPSKNIDIAHALLTRIGILGTSSDPNITISECRQLWNGDVPYFSIRFDSTELFSEDKIISKVALSPKSEFLSKMERLIERDLTRQIELIRLAFLAKLEDPHAEGKLDFEEMSAVESKNFQMEDLSTLNNTQTSNLKEIIRWFSNSLIESIFDDRYNHLPKTWIGPVVRFGNSGWTPGVLGYDLYAGRVGSALALAAAGRVLSDEKAIEVASEVFERSVQILESKTFELRNVLMSGIGAFSGVSGLLWALCAASDLTGNKRW</sequence>
<dbReference type="AlphaFoldDB" id="A0A381JDK5"/>
<evidence type="ECO:0000256" key="1">
    <source>
        <dbReference type="SAM" id="Phobius"/>
    </source>
</evidence>
<keyword evidence="4" id="KW-1185">Reference proteome</keyword>
<dbReference type="Pfam" id="PF13575">
    <property type="entry name" value="DUF4135"/>
    <property type="match status" value="1"/>
</dbReference>
<organism evidence="3 4">
    <name type="scientific">Clostridium putrefaciens</name>
    <dbReference type="NCBI Taxonomy" id="99675"/>
    <lineage>
        <taxon>Bacteria</taxon>
        <taxon>Bacillati</taxon>
        <taxon>Bacillota</taxon>
        <taxon>Clostridia</taxon>
        <taxon>Eubacteriales</taxon>
        <taxon>Clostridiaceae</taxon>
        <taxon>Clostridium</taxon>
    </lineage>
</organism>
<gene>
    <name evidence="3" type="ORF">NCTC9836_02920</name>
</gene>
<keyword evidence="1" id="KW-0812">Transmembrane</keyword>
<dbReference type="Proteomes" id="UP000254664">
    <property type="component" value="Unassembled WGS sequence"/>
</dbReference>
<dbReference type="SUPFAM" id="SSF158745">
    <property type="entry name" value="LanC-like"/>
    <property type="match status" value="1"/>
</dbReference>
<feature type="domain" description="Lantibiotic biosynthesis protein dehydration" evidence="2">
    <location>
        <begin position="140"/>
        <end position="502"/>
    </location>
</feature>
<dbReference type="Gene3D" id="1.50.10.20">
    <property type="match status" value="1"/>
</dbReference>
<dbReference type="PIRSF" id="PIRSF037228">
    <property type="entry name" value="Lant_mod_RumM"/>
    <property type="match status" value="1"/>
</dbReference>
<name>A0A381JDK5_9CLOT</name>
<dbReference type="NCBIfam" id="TIGR03897">
    <property type="entry name" value="lanti_2_LanM"/>
    <property type="match status" value="1"/>
</dbReference>
<dbReference type="InterPro" id="IPR025410">
    <property type="entry name" value="Lant_dehyd"/>
</dbReference>
<protein>
    <submittedName>
        <fullName evidence="3">Lanthionine synthetase C family protein</fullName>
    </submittedName>
</protein>
<evidence type="ECO:0000313" key="4">
    <source>
        <dbReference type="Proteomes" id="UP000254664"/>
    </source>
</evidence>
<keyword evidence="1" id="KW-1133">Transmembrane helix</keyword>
<dbReference type="EMBL" id="UFWZ01000001">
    <property type="protein sequence ID" value="SUY48506.1"/>
    <property type="molecule type" value="Genomic_DNA"/>
</dbReference>
<proteinExistence type="predicted"/>
<dbReference type="OrthoDB" id="9148343at2"/>
<reference evidence="3 4" key="1">
    <citation type="submission" date="2018-06" db="EMBL/GenBank/DDBJ databases">
        <authorList>
            <consortium name="Pathogen Informatics"/>
            <person name="Doyle S."/>
        </authorList>
    </citation>
    <scope>NUCLEOTIDE SEQUENCE [LARGE SCALE GENOMIC DNA]</scope>
    <source>
        <strain evidence="3 4">NCTC9836</strain>
    </source>
</reference>
<dbReference type="InterPro" id="IPR017146">
    <property type="entry name" value="Lanti_2_LanM"/>
</dbReference>